<protein>
    <submittedName>
        <fullName evidence="3">Aste57867_16881 protein</fullName>
    </submittedName>
</protein>
<name>A0A485L6G4_9STRA</name>
<organism evidence="3 4">
    <name type="scientific">Aphanomyces stellatus</name>
    <dbReference type="NCBI Taxonomy" id="120398"/>
    <lineage>
        <taxon>Eukaryota</taxon>
        <taxon>Sar</taxon>
        <taxon>Stramenopiles</taxon>
        <taxon>Oomycota</taxon>
        <taxon>Saprolegniomycetes</taxon>
        <taxon>Saprolegniales</taxon>
        <taxon>Verrucalvaceae</taxon>
        <taxon>Aphanomyces</taxon>
    </lineage>
</organism>
<reference evidence="2" key="2">
    <citation type="submission" date="2019-06" db="EMBL/GenBank/DDBJ databases">
        <title>Genomics analysis of Aphanomyces spp. identifies a new class of oomycete effector associated with host adaptation.</title>
        <authorList>
            <person name="Gaulin E."/>
        </authorList>
    </citation>
    <scope>NUCLEOTIDE SEQUENCE</scope>
    <source>
        <strain evidence="2">CBS 578.67</strain>
    </source>
</reference>
<feature type="region of interest" description="Disordered" evidence="1">
    <location>
        <begin position="1"/>
        <end position="34"/>
    </location>
</feature>
<gene>
    <name evidence="3" type="primary">Aste57867_16881</name>
    <name evidence="2" type="ORF">As57867_016823</name>
    <name evidence="3" type="ORF">ASTE57867_16881</name>
</gene>
<evidence type="ECO:0000313" key="2">
    <source>
        <dbReference type="EMBL" id="KAF0691975.1"/>
    </source>
</evidence>
<dbReference type="OrthoDB" id="69505at2759"/>
<dbReference type="Proteomes" id="UP000332933">
    <property type="component" value="Unassembled WGS sequence"/>
</dbReference>
<sequence>MARQLHLHHRATQGHPRQHHEAPRHGDFNGYGDDEDAPIRERCYVRRHVQFGRRRAASKDRTQDASFGPSPRVLGAVKPPGFLWNEFHTLKVEVGVARAWPKLDAKHLKELIPRNSYKLFSVVDNVLEDPAPHVITITPATLVALDARRLLALPANVGLPVGFNDPVVFPLHGVLHEVWLANNLGIPGPIPF</sequence>
<accession>A0A485L6G4</accession>
<dbReference type="EMBL" id="VJMH01005998">
    <property type="protein sequence ID" value="KAF0691975.1"/>
    <property type="molecule type" value="Genomic_DNA"/>
</dbReference>
<dbReference type="AlphaFoldDB" id="A0A485L6G4"/>
<reference evidence="3 4" key="1">
    <citation type="submission" date="2019-03" db="EMBL/GenBank/DDBJ databases">
        <authorList>
            <person name="Gaulin E."/>
            <person name="Dumas B."/>
        </authorList>
    </citation>
    <scope>NUCLEOTIDE SEQUENCE [LARGE SCALE GENOMIC DNA]</scope>
    <source>
        <strain evidence="3">CBS 568.67</strain>
    </source>
</reference>
<feature type="compositionally biased region" description="Basic residues" evidence="1">
    <location>
        <begin position="1"/>
        <end position="18"/>
    </location>
</feature>
<evidence type="ECO:0000313" key="3">
    <source>
        <dbReference type="EMBL" id="VFT93644.1"/>
    </source>
</evidence>
<keyword evidence="4" id="KW-1185">Reference proteome</keyword>
<dbReference type="EMBL" id="CAADRA010006019">
    <property type="protein sequence ID" value="VFT93644.1"/>
    <property type="molecule type" value="Genomic_DNA"/>
</dbReference>
<evidence type="ECO:0000256" key="1">
    <source>
        <dbReference type="SAM" id="MobiDB-lite"/>
    </source>
</evidence>
<evidence type="ECO:0000313" key="4">
    <source>
        <dbReference type="Proteomes" id="UP000332933"/>
    </source>
</evidence>
<proteinExistence type="predicted"/>